<dbReference type="Pfam" id="PF14670">
    <property type="entry name" value="FXa_inhibition"/>
    <property type="match status" value="1"/>
</dbReference>
<feature type="active site" description="Charge relay system" evidence="22">
    <location>
        <position position="378"/>
    </location>
</feature>
<dbReference type="Gene3D" id="2.10.25.10">
    <property type="entry name" value="Laminin"/>
    <property type="match status" value="2"/>
</dbReference>
<keyword evidence="5" id="KW-0301">Gamma-carboxyglutamic acid</keyword>
<evidence type="ECO:0000259" key="26">
    <source>
        <dbReference type="PROSITE" id="PS50026"/>
    </source>
</evidence>
<proteinExistence type="predicted"/>
<evidence type="ECO:0000256" key="14">
    <source>
        <dbReference type="ARBA" id="ARBA00022825"/>
    </source>
</evidence>
<feature type="domain" description="Gla" evidence="28">
    <location>
        <begin position="40"/>
        <end position="86"/>
    </location>
</feature>
<dbReference type="Pfam" id="PF00089">
    <property type="entry name" value="Trypsin"/>
    <property type="match status" value="1"/>
</dbReference>
<dbReference type="RefSeq" id="XP_006017329.1">
    <property type="nucleotide sequence ID" value="XM_006017267.3"/>
</dbReference>
<comment type="subcellular location">
    <subcellularLocation>
        <location evidence="2">Secreted</location>
    </subcellularLocation>
</comment>
<keyword evidence="19" id="KW-0325">Glycoprotein</keyword>
<evidence type="ECO:0000256" key="5">
    <source>
        <dbReference type="ARBA" id="ARBA00022479"/>
    </source>
</evidence>
<keyword evidence="14 24" id="KW-0720">Serine protease</keyword>
<protein>
    <recommendedName>
        <fullName evidence="4">Coagulation factor VII</fullName>
        <ecNumber evidence="3">3.4.21.21</ecNumber>
    </recommendedName>
    <alternativeName>
        <fullName evidence="20">Serum prothrombin conversion accelerator</fullName>
    </alternativeName>
</protein>
<feature type="disulfide bond" evidence="23">
    <location>
        <begin position="112"/>
        <end position="121"/>
    </location>
</feature>
<dbReference type="OrthoDB" id="10004439at2759"/>
<dbReference type="PANTHER" id="PTHR24278:SF26">
    <property type="entry name" value="COAGULATION FACTOR VII"/>
    <property type="match status" value="1"/>
</dbReference>
<evidence type="ECO:0000259" key="28">
    <source>
        <dbReference type="PROSITE" id="PS50998"/>
    </source>
</evidence>
<dbReference type="Pfam" id="PF00594">
    <property type="entry name" value="Gla"/>
    <property type="match status" value="1"/>
</dbReference>
<dbReference type="STRING" id="38654.A0A1U7RN65"/>
<evidence type="ECO:0000256" key="17">
    <source>
        <dbReference type="ARBA" id="ARBA00023145"/>
    </source>
</evidence>
<evidence type="ECO:0000256" key="4">
    <source>
        <dbReference type="ARBA" id="ARBA00015530"/>
    </source>
</evidence>
<keyword evidence="8 24" id="KW-0645">Protease</keyword>
<keyword evidence="15" id="KW-0106">Calcium</keyword>
<dbReference type="PROSITE" id="PS00011">
    <property type="entry name" value="GLA_1"/>
    <property type="match status" value="1"/>
</dbReference>
<evidence type="ECO:0000256" key="19">
    <source>
        <dbReference type="ARBA" id="ARBA00023180"/>
    </source>
</evidence>
<evidence type="ECO:0000313" key="30">
    <source>
        <dbReference type="RefSeq" id="XP_006017329.1"/>
    </source>
</evidence>
<comment type="function">
    <text evidence="21">Initiates the extrinsic pathway of blood coagulation. Serine protease that circulates in the blood in a zymogen form. Factor VII is converted to factor VIIa by factor Xa, factor XIIa, factor IXa, or thrombin by minor proteolysis. In the presence of tissue factor and calcium ions, factor VIIa then converts factor X to factor Xa by limited proteolysis. Factor VIIa also converts factor IX to factor IXa in the presence of tissue factor and calcium.</text>
</comment>
<feature type="domain" description="Peptidase S1" evidence="27">
    <location>
        <begin position="193"/>
        <end position="426"/>
    </location>
</feature>
<dbReference type="PIRSF" id="PIRSF001143">
    <property type="entry name" value="Factor_X"/>
    <property type="match status" value="1"/>
</dbReference>
<keyword evidence="18 23" id="KW-1015">Disulfide bond</keyword>
<keyword evidence="10" id="KW-0356">Hemostasis</keyword>
<evidence type="ECO:0000256" key="15">
    <source>
        <dbReference type="ARBA" id="ARBA00022837"/>
    </source>
</evidence>
<dbReference type="Gene3D" id="4.10.740.10">
    <property type="entry name" value="Coagulation Factor IX"/>
    <property type="match status" value="1"/>
</dbReference>
<dbReference type="SUPFAM" id="SSF57196">
    <property type="entry name" value="EGF/Laminin"/>
    <property type="match status" value="1"/>
</dbReference>
<keyword evidence="17" id="KW-0865">Zymogen</keyword>
<feature type="active site" description="Charge relay system" evidence="22">
    <location>
        <position position="281"/>
    </location>
</feature>
<keyword evidence="12" id="KW-0677">Repeat</keyword>
<dbReference type="KEGG" id="asn:102375756"/>
<dbReference type="AlphaFoldDB" id="A0A1U7RN65"/>
<dbReference type="InterPro" id="IPR001314">
    <property type="entry name" value="Peptidase_S1A"/>
</dbReference>
<dbReference type="InterPro" id="IPR001881">
    <property type="entry name" value="EGF-like_Ca-bd_dom"/>
</dbReference>
<dbReference type="SMART" id="SM00069">
    <property type="entry name" value="GLA"/>
    <property type="match status" value="1"/>
</dbReference>
<keyword evidence="29" id="KW-1185">Reference proteome</keyword>
<keyword evidence="7 23" id="KW-0245">EGF-like domain</keyword>
<dbReference type="GeneID" id="102375756"/>
<dbReference type="InterPro" id="IPR000742">
    <property type="entry name" value="EGF"/>
</dbReference>
<evidence type="ECO:0000256" key="20">
    <source>
        <dbReference type="ARBA" id="ARBA00030307"/>
    </source>
</evidence>
<dbReference type="FunFam" id="2.10.25.10:FF:000259">
    <property type="entry name" value="Coagulation factor VII"/>
    <property type="match status" value="1"/>
</dbReference>
<dbReference type="EC" id="3.4.21.21" evidence="3"/>
<dbReference type="PROSITE" id="PS00134">
    <property type="entry name" value="TRYPSIN_HIS"/>
    <property type="match status" value="1"/>
</dbReference>
<dbReference type="PROSITE" id="PS01187">
    <property type="entry name" value="EGF_CA"/>
    <property type="match status" value="1"/>
</dbReference>
<dbReference type="InterPro" id="IPR043504">
    <property type="entry name" value="Peptidase_S1_PA_chymotrypsin"/>
</dbReference>
<keyword evidence="9" id="KW-0165">Cleavage on pair of basic residues</keyword>
<evidence type="ECO:0000256" key="1">
    <source>
        <dbReference type="ARBA" id="ARBA00001355"/>
    </source>
</evidence>
<evidence type="ECO:0000256" key="11">
    <source>
        <dbReference type="ARBA" id="ARBA00022729"/>
    </source>
</evidence>
<accession>A0A1U7RN65</accession>
<evidence type="ECO:0000256" key="22">
    <source>
        <dbReference type="PIRSR" id="PIRSR001143-1"/>
    </source>
</evidence>
<dbReference type="InterPro" id="IPR050442">
    <property type="entry name" value="Peptidase_S1_coag_factors"/>
</dbReference>
<feature type="chain" id="PRO_5010575977" description="Coagulation factor VII" evidence="25">
    <location>
        <begin position="23"/>
        <end position="427"/>
    </location>
</feature>
<comment type="caution">
    <text evidence="23">Lacks conserved residue(s) required for the propagation of feature annotation.</text>
</comment>
<dbReference type="GO" id="GO:0005615">
    <property type="term" value="C:extracellular space"/>
    <property type="evidence" value="ECO:0007669"/>
    <property type="project" value="TreeGrafter"/>
</dbReference>
<evidence type="ECO:0000256" key="24">
    <source>
        <dbReference type="RuleBase" id="RU363034"/>
    </source>
</evidence>
<dbReference type="GO" id="GO:0007596">
    <property type="term" value="P:blood coagulation"/>
    <property type="evidence" value="ECO:0007669"/>
    <property type="project" value="UniProtKB-KW"/>
</dbReference>
<dbReference type="PROSITE" id="PS50240">
    <property type="entry name" value="TRYPSIN_DOM"/>
    <property type="match status" value="1"/>
</dbReference>
<organism evidence="29 30">
    <name type="scientific">Alligator sinensis</name>
    <name type="common">Chinese alligator</name>
    <dbReference type="NCBI Taxonomy" id="38654"/>
    <lineage>
        <taxon>Eukaryota</taxon>
        <taxon>Metazoa</taxon>
        <taxon>Chordata</taxon>
        <taxon>Craniata</taxon>
        <taxon>Vertebrata</taxon>
        <taxon>Euteleostomi</taxon>
        <taxon>Archelosauria</taxon>
        <taxon>Archosauria</taxon>
        <taxon>Crocodylia</taxon>
        <taxon>Alligatoridae</taxon>
        <taxon>Alligatorinae</taxon>
        <taxon>Alligator</taxon>
    </lineage>
</organism>
<dbReference type="InterPro" id="IPR001254">
    <property type="entry name" value="Trypsin_dom"/>
</dbReference>
<keyword evidence="16" id="KW-0094">Blood coagulation</keyword>
<dbReference type="SUPFAM" id="SSF50494">
    <property type="entry name" value="Trypsin-like serine proteases"/>
    <property type="match status" value="1"/>
</dbReference>
<dbReference type="FunFam" id="2.40.10.10:FF:000013">
    <property type="entry name" value="Coagulation factor X"/>
    <property type="match status" value="1"/>
</dbReference>
<dbReference type="InParanoid" id="A0A1U7RN65"/>
<evidence type="ECO:0000256" key="16">
    <source>
        <dbReference type="ARBA" id="ARBA00023084"/>
    </source>
</evidence>
<dbReference type="FunFam" id="4.10.740.10:FF:000001">
    <property type="entry name" value="vitamin K-dependent protein S"/>
    <property type="match status" value="1"/>
</dbReference>
<dbReference type="SMART" id="SM00179">
    <property type="entry name" value="EGF_CA"/>
    <property type="match status" value="1"/>
</dbReference>
<dbReference type="InterPro" id="IPR035972">
    <property type="entry name" value="GLA-like_dom_SF"/>
</dbReference>
<name>A0A1U7RN65_ALLSI</name>
<sequence>MVSCHYRVLLLYFLLLFPLSLAAVFLKRKEANSLLQRQRRANTFLEELKSGSLERECIEELCSFEEAKEIFQDHTRTMQFWHIYTDSNQCDPNPCQNGGTCFDEAQDYVCFCPKDYEGKNCEKGFDDLLKCIYDNGGCEHYCTELNSTGKRTCFCAEGYKLASDEVSCIPHVDYPCGKIPVLAKRNKTEEGRIVGGKECPPGVCPWQALILQNLKEQCGGSLLAPNWVVTAAHCVEKANVKQLKIKLGEHRINKKDESEQERGVTKIIIHEKYSSATVEHDIALLQLEKPVNFTDYVLPICLPERQFSEHELSSIRYSTVSGWGRLIERGATAAILMRVDLPRVKTKQCMEETNLNITENMFCAGDLSGTKDSCKGDSGGPHATKYKNTWFLTGIVSWGKGCATRGTYGVYTRVSRYIEWLKNHMAS</sequence>
<evidence type="ECO:0000256" key="8">
    <source>
        <dbReference type="ARBA" id="ARBA00022670"/>
    </source>
</evidence>
<dbReference type="PRINTS" id="PR00010">
    <property type="entry name" value="EGFBLOOD"/>
</dbReference>
<comment type="catalytic activity">
    <reaction evidence="1">
        <text>Selective cleavage of Arg-|-Ile bond in factor X to form factor Xa.</text>
        <dbReference type="EC" id="3.4.21.21"/>
    </reaction>
</comment>
<dbReference type="PROSITE" id="PS50026">
    <property type="entry name" value="EGF_3"/>
    <property type="match status" value="1"/>
</dbReference>
<evidence type="ECO:0000256" key="6">
    <source>
        <dbReference type="ARBA" id="ARBA00022525"/>
    </source>
</evidence>
<evidence type="ECO:0000256" key="25">
    <source>
        <dbReference type="SAM" id="SignalP"/>
    </source>
</evidence>
<evidence type="ECO:0000256" key="3">
    <source>
        <dbReference type="ARBA" id="ARBA00012069"/>
    </source>
</evidence>
<dbReference type="GO" id="GO:0005509">
    <property type="term" value="F:calcium ion binding"/>
    <property type="evidence" value="ECO:0007669"/>
    <property type="project" value="InterPro"/>
</dbReference>
<dbReference type="InterPro" id="IPR009003">
    <property type="entry name" value="Peptidase_S1_PA"/>
</dbReference>
<dbReference type="PROSITE" id="PS00010">
    <property type="entry name" value="ASX_HYDROXYL"/>
    <property type="match status" value="1"/>
</dbReference>
<feature type="signal peptide" evidence="25">
    <location>
        <begin position="1"/>
        <end position="22"/>
    </location>
</feature>
<evidence type="ECO:0000256" key="9">
    <source>
        <dbReference type="ARBA" id="ARBA00022685"/>
    </source>
</evidence>
<evidence type="ECO:0000256" key="21">
    <source>
        <dbReference type="ARBA" id="ARBA00056668"/>
    </source>
</evidence>
<dbReference type="PRINTS" id="PR00722">
    <property type="entry name" value="CHYMOTRYPSIN"/>
</dbReference>
<dbReference type="Pfam" id="PF00008">
    <property type="entry name" value="EGF"/>
    <property type="match status" value="1"/>
</dbReference>
<dbReference type="PROSITE" id="PS00135">
    <property type="entry name" value="TRYPSIN_SER"/>
    <property type="match status" value="1"/>
</dbReference>
<evidence type="ECO:0000256" key="13">
    <source>
        <dbReference type="ARBA" id="ARBA00022801"/>
    </source>
</evidence>
<dbReference type="Proteomes" id="UP000189705">
    <property type="component" value="Unplaced"/>
</dbReference>
<dbReference type="GO" id="GO:0004252">
    <property type="term" value="F:serine-type endopeptidase activity"/>
    <property type="evidence" value="ECO:0007669"/>
    <property type="project" value="UniProtKB-EC"/>
</dbReference>
<feature type="domain" description="EGF-like" evidence="26">
    <location>
        <begin position="86"/>
        <end position="122"/>
    </location>
</feature>
<feature type="active site" description="Charge relay system" evidence="22">
    <location>
        <position position="233"/>
    </location>
</feature>
<dbReference type="Gene3D" id="2.40.10.10">
    <property type="entry name" value="Trypsin-like serine proteases"/>
    <property type="match status" value="2"/>
</dbReference>
<dbReference type="InterPro" id="IPR012224">
    <property type="entry name" value="Pept_S1A_FX"/>
</dbReference>
<dbReference type="InterPro" id="IPR017857">
    <property type="entry name" value="Coagulation_fac-like_Gla_dom"/>
</dbReference>
<dbReference type="eggNOG" id="ENOG502QRGI">
    <property type="taxonomic scope" value="Eukaryota"/>
</dbReference>
<evidence type="ECO:0000313" key="29">
    <source>
        <dbReference type="Proteomes" id="UP000189705"/>
    </source>
</evidence>
<evidence type="ECO:0000256" key="2">
    <source>
        <dbReference type="ARBA" id="ARBA00004613"/>
    </source>
</evidence>
<dbReference type="SUPFAM" id="SSF57630">
    <property type="entry name" value="GLA-domain"/>
    <property type="match status" value="1"/>
</dbReference>
<keyword evidence="6" id="KW-0964">Secreted</keyword>
<dbReference type="SMART" id="SM00020">
    <property type="entry name" value="Tryp_SPc"/>
    <property type="match status" value="1"/>
</dbReference>
<gene>
    <name evidence="30" type="primary">F7</name>
</gene>
<dbReference type="CDD" id="cd00054">
    <property type="entry name" value="EGF_CA"/>
    <property type="match status" value="1"/>
</dbReference>
<dbReference type="PROSITE" id="PS00022">
    <property type="entry name" value="EGF_1"/>
    <property type="match status" value="1"/>
</dbReference>
<dbReference type="CDD" id="cd00190">
    <property type="entry name" value="Tryp_SPc"/>
    <property type="match status" value="1"/>
</dbReference>
<evidence type="ECO:0000256" key="7">
    <source>
        <dbReference type="ARBA" id="ARBA00022536"/>
    </source>
</evidence>
<dbReference type="GO" id="GO:0006508">
    <property type="term" value="P:proteolysis"/>
    <property type="evidence" value="ECO:0007669"/>
    <property type="project" value="UniProtKB-KW"/>
</dbReference>
<dbReference type="InterPro" id="IPR018114">
    <property type="entry name" value="TRYPSIN_HIS"/>
</dbReference>
<evidence type="ECO:0000256" key="23">
    <source>
        <dbReference type="PROSITE-ProRule" id="PRU00076"/>
    </source>
</evidence>
<dbReference type="PANTHER" id="PTHR24278">
    <property type="entry name" value="COAGULATION FACTOR"/>
    <property type="match status" value="1"/>
</dbReference>
<dbReference type="InterPro" id="IPR000152">
    <property type="entry name" value="EGF-type_Asp/Asn_hydroxyl_site"/>
</dbReference>
<dbReference type="InterPro" id="IPR000294">
    <property type="entry name" value="GLA_domain"/>
</dbReference>
<dbReference type="PRINTS" id="PR00001">
    <property type="entry name" value="GLABLOOD"/>
</dbReference>
<dbReference type="CTD" id="2155"/>
<reference evidence="30" key="1">
    <citation type="submission" date="2025-08" db="UniProtKB">
        <authorList>
            <consortium name="RefSeq"/>
        </authorList>
    </citation>
    <scope>IDENTIFICATION</scope>
</reference>
<dbReference type="SMART" id="SM00181">
    <property type="entry name" value="EGF"/>
    <property type="match status" value="2"/>
</dbReference>
<dbReference type="InterPro" id="IPR033116">
    <property type="entry name" value="TRYPSIN_SER"/>
</dbReference>
<dbReference type="InterPro" id="IPR018097">
    <property type="entry name" value="EGF_Ca-bd_CS"/>
</dbReference>
<evidence type="ECO:0000256" key="10">
    <source>
        <dbReference type="ARBA" id="ARBA00022696"/>
    </source>
</evidence>
<evidence type="ECO:0000256" key="18">
    <source>
        <dbReference type="ARBA" id="ARBA00023157"/>
    </source>
</evidence>
<evidence type="ECO:0000256" key="12">
    <source>
        <dbReference type="ARBA" id="ARBA00022737"/>
    </source>
</evidence>
<keyword evidence="13 24" id="KW-0378">Hydrolase</keyword>
<keyword evidence="11 25" id="KW-0732">Signal</keyword>
<dbReference type="PROSITE" id="PS50998">
    <property type="entry name" value="GLA_2"/>
    <property type="match status" value="1"/>
</dbReference>
<dbReference type="FunFam" id="2.10.25.10:FF:000420">
    <property type="entry name" value="Coagulation factor VII"/>
    <property type="match status" value="1"/>
</dbReference>
<evidence type="ECO:0000259" key="27">
    <source>
        <dbReference type="PROSITE" id="PS50240"/>
    </source>
</evidence>